<evidence type="ECO:0000256" key="14">
    <source>
        <dbReference type="SAM" id="Coils"/>
    </source>
</evidence>
<evidence type="ECO:0000256" key="8">
    <source>
        <dbReference type="ARBA" id="ARBA00022833"/>
    </source>
</evidence>
<dbReference type="Gene3D" id="6.10.140.2220">
    <property type="match status" value="1"/>
</dbReference>
<dbReference type="AlphaFoldDB" id="A0A1X0QQY8"/>
<dbReference type="InterPro" id="IPR001214">
    <property type="entry name" value="SET_dom"/>
</dbReference>
<dbReference type="Proteomes" id="UP000242414">
    <property type="component" value="Unassembled WGS sequence"/>
</dbReference>
<keyword evidence="4" id="KW-0812">Transmembrane</keyword>
<dbReference type="EMBL" id="KV922068">
    <property type="protein sequence ID" value="ORE02170.1"/>
    <property type="molecule type" value="Genomic_DNA"/>
</dbReference>
<dbReference type="PANTHER" id="PTHR12430">
    <property type="entry name" value="MITOCHONDRIAL IMPORT RECEPTOR SUBUNIT TOM20"/>
    <property type="match status" value="1"/>
</dbReference>
<evidence type="ECO:0000256" key="2">
    <source>
        <dbReference type="ARBA" id="ARBA00005792"/>
    </source>
</evidence>
<evidence type="ECO:0000256" key="1">
    <source>
        <dbReference type="ARBA" id="ARBA00004572"/>
    </source>
</evidence>
<dbReference type="Pfam" id="PF02064">
    <property type="entry name" value="MAS20"/>
    <property type="match status" value="1"/>
</dbReference>
<dbReference type="Gene3D" id="1.20.960.10">
    <property type="entry name" value="Mitochondrial outer membrane translocase complex, subunit Tom20 domain"/>
    <property type="match status" value="1"/>
</dbReference>
<dbReference type="PROSITE" id="PS51257">
    <property type="entry name" value="PROKAR_LIPOPROTEIN"/>
    <property type="match status" value="1"/>
</dbReference>
<evidence type="ECO:0000256" key="4">
    <source>
        <dbReference type="ARBA" id="ARBA00022692"/>
    </source>
</evidence>
<gene>
    <name evidence="17" type="ORF">BCV72DRAFT_298228</name>
</gene>
<evidence type="ECO:0000256" key="11">
    <source>
        <dbReference type="ARBA" id="ARBA00023128"/>
    </source>
</evidence>
<feature type="domain" description="SET" evidence="15">
    <location>
        <begin position="171"/>
        <end position="459"/>
    </location>
</feature>
<evidence type="ECO:0000256" key="12">
    <source>
        <dbReference type="ARBA" id="ARBA00023136"/>
    </source>
</evidence>
<comment type="similarity">
    <text evidence="2">Belongs to the Tom20 family.</text>
</comment>
<organism evidence="17">
    <name type="scientific">Rhizopus microsporus var. microsporus</name>
    <dbReference type="NCBI Taxonomy" id="86635"/>
    <lineage>
        <taxon>Eukaryota</taxon>
        <taxon>Fungi</taxon>
        <taxon>Fungi incertae sedis</taxon>
        <taxon>Mucoromycota</taxon>
        <taxon>Mucoromycotina</taxon>
        <taxon>Mucoromycetes</taxon>
        <taxon>Mucorales</taxon>
        <taxon>Mucorineae</taxon>
        <taxon>Rhizopodaceae</taxon>
        <taxon>Rhizopus</taxon>
    </lineage>
</organism>
<evidence type="ECO:0000256" key="3">
    <source>
        <dbReference type="ARBA" id="ARBA00022448"/>
    </source>
</evidence>
<dbReference type="GO" id="GO:0006886">
    <property type="term" value="P:intracellular protein transport"/>
    <property type="evidence" value="ECO:0007669"/>
    <property type="project" value="InterPro"/>
</dbReference>
<comment type="subcellular location">
    <subcellularLocation>
        <location evidence="1">Mitochondrion outer membrane</location>
        <topology evidence="1">Single-pass membrane protein</topology>
    </subcellularLocation>
</comment>
<protein>
    <submittedName>
        <fullName evidence="17">MAS20-domain-containing protein</fullName>
    </submittedName>
</protein>
<dbReference type="InterPro" id="IPR023392">
    <property type="entry name" value="Tom20_dom_sf"/>
</dbReference>
<keyword evidence="7" id="KW-1000">Mitochondrion outer membrane</keyword>
<reference evidence="17" key="1">
    <citation type="journal article" date="2016" name="Proc. Natl. Acad. Sci. U.S.A.">
        <title>Lipid metabolic changes in an early divergent fungus govern the establishment of a mutualistic symbiosis with endobacteria.</title>
        <authorList>
            <person name="Lastovetsky O.A."/>
            <person name="Gaspar M.L."/>
            <person name="Mondo S.J."/>
            <person name="LaButti K.M."/>
            <person name="Sandor L."/>
            <person name="Grigoriev I.V."/>
            <person name="Henry S.A."/>
            <person name="Pawlowska T.E."/>
        </authorList>
    </citation>
    <scope>NUCLEOTIDE SEQUENCE [LARGE SCALE GENOMIC DNA]</scope>
    <source>
        <strain evidence="17">ATCC 52814</strain>
    </source>
</reference>
<evidence type="ECO:0000259" key="16">
    <source>
        <dbReference type="PROSITE" id="PS50865"/>
    </source>
</evidence>
<dbReference type="Gene3D" id="2.170.270.10">
    <property type="entry name" value="SET domain"/>
    <property type="match status" value="1"/>
</dbReference>
<dbReference type="PRINTS" id="PR00351">
    <property type="entry name" value="OM20RECEPTOR"/>
</dbReference>
<dbReference type="InterPro" id="IPR046341">
    <property type="entry name" value="SET_dom_sf"/>
</dbReference>
<dbReference type="GO" id="GO:0005742">
    <property type="term" value="C:mitochondrial outer membrane translocase complex"/>
    <property type="evidence" value="ECO:0007669"/>
    <property type="project" value="InterPro"/>
</dbReference>
<dbReference type="GO" id="GO:0016031">
    <property type="term" value="P:tRNA import into mitochondrion"/>
    <property type="evidence" value="ECO:0007669"/>
    <property type="project" value="TreeGrafter"/>
</dbReference>
<dbReference type="PROSITE" id="PS01360">
    <property type="entry name" value="ZF_MYND_1"/>
    <property type="match status" value="1"/>
</dbReference>
<dbReference type="PROSITE" id="PS50865">
    <property type="entry name" value="ZF_MYND_2"/>
    <property type="match status" value="1"/>
</dbReference>
<dbReference type="GO" id="GO:0006605">
    <property type="term" value="P:protein targeting"/>
    <property type="evidence" value="ECO:0007669"/>
    <property type="project" value="InterPro"/>
</dbReference>
<evidence type="ECO:0000256" key="6">
    <source>
        <dbReference type="ARBA" id="ARBA00022771"/>
    </source>
</evidence>
<keyword evidence="6 13" id="KW-0863">Zinc-finger</keyword>
<evidence type="ECO:0000256" key="9">
    <source>
        <dbReference type="ARBA" id="ARBA00022927"/>
    </source>
</evidence>
<name>A0A1X0QQY8_RHIZD</name>
<dbReference type="PANTHER" id="PTHR12430:SF0">
    <property type="entry name" value="TRANSLOCASE OF OUTER MITOCHONDRIAL MEMBRANE 20"/>
    <property type="match status" value="1"/>
</dbReference>
<evidence type="ECO:0000256" key="7">
    <source>
        <dbReference type="ARBA" id="ARBA00022787"/>
    </source>
</evidence>
<dbReference type="InterPro" id="IPR002056">
    <property type="entry name" value="MAS20"/>
</dbReference>
<sequence>MALKPKTVACITAGVAITACVGYVLYFDYQRRNNPVLRKKMSKCQKEKKKAEKEIQKAQEKVKLNVLQVIDSVIEAASQETLPSTPEEKEKYFMQQVALGEGLCNKGEAFYNDAVLPFFLALKVYPSPMELIMIYQKTVPAPVFQMIVNVMALDQQKRQNEFYEQFPPKETNTKLAELPVGTNEEGKPVVRRGLVANRDISADEDIYSEEPIVSALFPQLEGLYCNLCLKRLDEGNKVECSDCDTIAFCSDECLKHAKNEYHQYLCPKNKQEEETNKDALEFHENLKKSNKKYPYMIARFLSAMVVEELSKANEEQKIGETSFGAWDHVDRFRYLEVAPSDESNEEIEMLKKVLGPKVQGISEFLSSDVYLMLKGKLLYNAYAISASIENDVQIEESKEHARSTDGQTKHIGAGLYKISTYIGQSEESPNVELRFENNKITAKALKEIKENEELVAAYTLPVSKK</sequence>
<dbReference type="GO" id="GO:0008320">
    <property type="term" value="F:protein transmembrane transporter activity"/>
    <property type="evidence" value="ECO:0007669"/>
    <property type="project" value="TreeGrafter"/>
</dbReference>
<keyword evidence="10" id="KW-1133">Transmembrane helix</keyword>
<evidence type="ECO:0000256" key="13">
    <source>
        <dbReference type="PROSITE-ProRule" id="PRU00134"/>
    </source>
</evidence>
<dbReference type="SUPFAM" id="SSF82199">
    <property type="entry name" value="SET domain"/>
    <property type="match status" value="1"/>
</dbReference>
<dbReference type="SUPFAM" id="SSF144232">
    <property type="entry name" value="HIT/MYND zinc finger-like"/>
    <property type="match status" value="1"/>
</dbReference>
<dbReference type="PROSITE" id="PS50280">
    <property type="entry name" value="SET"/>
    <property type="match status" value="1"/>
</dbReference>
<evidence type="ECO:0000256" key="10">
    <source>
        <dbReference type="ARBA" id="ARBA00022989"/>
    </source>
</evidence>
<feature type="coiled-coil region" evidence="14">
    <location>
        <begin position="34"/>
        <end position="68"/>
    </location>
</feature>
<dbReference type="Gene3D" id="1.10.220.160">
    <property type="match status" value="1"/>
</dbReference>
<evidence type="ECO:0000259" key="15">
    <source>
        <dbReference type="PROSITE" id="PS50280"/>
    </source>
</evidence>
<keyword evidence="9" id="KW-0653">Protein transport</keyword>
<feature type="domain" description="MYND-type" evidence="16">
    <location>
        <begin position="225"/>
        <end position="266"/>
    </location>
</feature>
<dbReference type="GO" id="GO:0030943">
    <property type="term" value="F:mitochondrion targeting sequence binding"/>
    <property type="evidence" value="ECO:0007669"/>
    <property type="project" value="TreeGrafter"/>
</dbReference>
<dbReference type="OrthoDB" id="2154253at2759"/>
<dbReference type="GO" id="GO:0030150">
    <property type="term" value="P:protein import into mitochondrial matrix"/>
    <property type="evidence" value="ECO:0007669"/>
    <property type="project" value="TreeGrafter"/>
</dbReference>
<dbReference type="InterPro" id="IPR002893">
    <property type="entry name" value="Znf_MYND"/>
</dbReference>
<keyword evidence="3" id="KW-0813">Transport</keyword>
<dbReference type="SUPFAM" id="SSF47157">
    <property type="entry name" value="Mitochondrial import receptor subunit Tom20"/>
    <property type="match status" value="1"/>
</dbReference>
<keyword evidence="14" id="KW-0175">Coiled coil</keyword>
<keyword evidence="8" id="KW-0862">Zinc</keyword>
<keyword evidence="5" id="KW-0479">Metal-binding</keyword>
<evidence type="ECO:0000313" key="17">
    <source>
        <dbReference type="EMBL" id="ORE02170.1"/>
    </source>
</evidence>
<proteinExistence type="inferred from homology"/>
<accession>A0A1X0QQY8</accession>
<dbReference type="GO" id="GO:0008270">
    <property type="term" value="F:zinc ion binding"/>
    <property type="evidence" value="ECO:0007669"/>
    <property type="project" value="UniProtKB-KW"/>
</dbReference>
<keyword evidence="11" id="KW-0496">Mitochondrion</keyword>
<dbReference type="VEuPathDB" id="FungiDB:BCV72DRAFT_298228"/>
<keyword evidence="12" id="KW-0472">Membrane</keyword>
<evidence type="ECO:0000256" key="5">
    <source>
        <dbReference type="ARBA" id="ARBA00022723"/>
    </source>
</evidence>